<proteinExistence type="predicted"/>
<dbReference type="PANTHER" id="PTHR46623:SF10">
    <property type="entry name" value="CARBOXYMETHYLENEBUTENOLIDASE HOMOLOG"/>
    <property type="match status" value="1"/>
</dbReference>
<dbReference type="SUPFAM" id="SSF53474">
    <property type="entry name" value="alpha/beta-Hydrolases"/>
    <property type="match status" value="1"/>
</dbReference>
<reference evidence="2 3" key="1">
    <citation type="submission" date="2019-06" db="EMBL/GenBank/DDBJ databases">
        <title>Sequencing the genomes of 1000 actinobacteria strains.</title>
        <authorList>
            <person name="Klenk H.-P."/>
        </authorList>
    </citation>
    <scope>NUCLEOTIDE SEQUENCE [LARGE SCALE GENOMIC DNA]</scope>
    <source>
        <strain evidence="2 3">DSM 18607</strain>
    </source>
</reference>
<dbReference type="InterPro" id="IPR002925">
    <property type="entry name" value="Dienelactn_hydro"/>
</dbReference>
<comment type="caution">
    <text evidence="2">The sequence shown here is derived from an EMBL/GenBank/DDBJ whole genome shotgun (WGS) entry which is preliminary data.</text>
</comment>
<dbReference type="Proteomes" id="UP000317893">
    <property type="component" value="Unassembled WGS sequence"/>
</dbReference>
<evidence type="ECO:0000259" key="1">
    <source>
        <dbReference type="Pfam" id="PF01738"/>
    </source>
</evidence>
<dbReference type="Pfam" id="PF01738">
    <property type="entry name" value="DLH"/>
    <property type="match status" value="1"/>
</dbReference>
<name>A0A542DYD8_9MICO</name>
<dbReference type="PANTHER" id="PTHR46623">
    <property type="entry name" value="CARBOXYMETHYLENEBUTENOLIDASE-RELATED"/>
    <property type="match status" value="1"/>
</dbReference>
<accession>A0A542DYD8</accession>
<dbReference type="GO" id="GO:0016787">
    <property type="term" value="F:hydrolase activity"/>
    <property type="evidence" value="ECO:0007669"/>
    <property type="project" value="InterPro"/>
</dbReference>
<evidence type="ECO:0000313" key="3">
    <source>
        <dbReference type="Proteomes" id="UP000317893"/>
    </source>
</evidence>
<dbReference type="InterPro" id="IPR051049">
    <property type="entry name" value="Dienelactone_hydrolase-like"/>
</dbReference>
<gene>
    <name evidence="2" type="ORF">FB458_1149</name>
</gene>
<evidence type="ECO:0000313" key="2">
    <source>
        <dbReference type="EMBL" id="TQJ08069.1"/>
    </source>
</evidence>
<dbReference type="InterPro" id="IPR029058">
    <property type="entry name" value="AB_hydrolase_fold"/>
</dbReference>
<dbReference type="EMBL" id="VFMN01000001">
    <property type="protein sequence ID" value="TQJ08069.1"/>
    <property type="molecule type" value="Genomic_DNA"/>
</dbReference>
<organism evidence="2 3">
    <name type="scientific">Lapillicoccus jejuensis</name>
    <dbReference type="NCBI Taxonomy" id="402171"/>
    <lineage>
        <taxon>Bacteria</taxon>
        <taxon>Bacillati</taxon>
        <taxon>Actinomycetota</taxon>
        <taxon>Actinomycetes</taxon>
        <taxon>Micrococcales</taxon>
        <taxon>Intrasporangiaceae</taxon>
        <taxon>Lapillicoccus</taxon>
    </lineage>
</organism>
<sequence>MDLIEIPVNDGTAEAYVARPASGSGPGVLLFMDAIGLRPQIARMADRIAGWGYVVLAPNVFWREGSAQETSPTADLREPGAREEFMGSAMGRVGRLTTDQAQPDIAAYLDALAGLDGVVGDKVGVVGYCMGVRLALRAASRHPERVAAVGGFHGGGLVTDEPDSPHLGLANARAEFVLGHADHDGSMPPEAVQALGEALEKAGLRARNEIYPDAPHGYSMADTSMYQEAGAERSFTELEELYRRTLG</sequence>
<dbReference type="Gene3D" id="3.40.50.1820">
    <property type="entry name" value="alpha/beta hydrolase"/>
    <property type="match status" value="1"/>
</dbReference>
<protein>
    <submittedName>
        <fullName evidence="2">Carboxymethylenebutenolidase</fullName>
    </submittedName>
</protein>
<dbReference type="RefSeq" id="WP_141847515.1">
    <property type="nucleotide sequence ID" value="NZ_BAAAPR010000002.1"/>
</dbReference>
<keyword evidence="3" id="KW-1185">Reference proteome</keyword>
<feature type="domain" description="Dienelactone hydrolase" evidence="1">
    <location>
        <begin position="14"/>
        <end position="243"/>
    </location>
</feature>
<dbReference type="OrthoDB" id="3208682at2"/>
<dbReference type="AlphaFoldDB" id="A0A542DYD8"/>